<dbReference type="Gene3D" id="3.90.550.10">
    <property type="entry name" value="Spore Coat Polysaccharide Biosynthesis Protein SpsA, Chain A"/>
    <property type="match status" value="1"/>
</dbReference>
<protein>
    <submittedName>
        <fullName evidence="2">Dolichyl-phosphate mannose synthase</fullName>
    </submittedName>
</protein>
<comment type="caution">
    <text evidence="2">The sequence shown here is derived from an EMBL/GenBank/DDBJ whole genome shotgun (WGS) entry which is preliminary data.</text>
</comment>
<evidence type="ECO:0000313" key="2">
    <source>
        <dbReference type="EMBL" id="KGA20955.1"/>
    </source>
</evidence>
<dbReference type="PANTHER" id="PTHR48090">
    <property type="entry name" value="UNDECAPRENYL-PHOSPHATE 4-DEOXY-4-FORMAMIDO-L-ARABINOSE TRANSFERASE-RELATED"/>
    <property type="match status" value="1"/>
</dbReference>
<dbReference type="AlphaFoldDB" id="A0A094Q9S2"/>
<dbReference type="EMBL" id="JNSL01000017">
    <property type="protein sequence ID" value="KGA20955.1"/>
    <property type="molecule type" value="Genomic_DNA"/>
</dbReference>
<dbReference type="SUPFAM" id="SSF53448">
    <property type="entry name" value="Nucleotide-diphospho-sugar transferases"/>
    <property type="match status" value="1"/>
</dbReference>
<gene>
    <name evidence="2" type="ORF">GM51_4410</name>
</gene>
<dbReference type="PANTHER" id="PTHR48090:SF7">
    <property type="entry name" value="RFBJ PROTEIN"/>
    <property type="match status" value="1"/>
</dbReference>
<dbReference type="CDD" id="cd04179">
    <property type="entry name" value="DPM_DPG-synthase_like"/>
    <property type="match status" value="1"/>
</dbReference>
<dbReference type="InterPro" id="IPR001173">
    <property type="entry name" value="Glyco_trans_2-like"/>
</dbReference>
<dbReference type="Pfam" id="PF00535">
    <property type="entry name" value="Glycos_transf_2"/>
    <property type="match status" value="1"/>
</dbReference>
<sequence length="245" mass="26016">MTVDLSTTLVVMPALNEEESIAHVIREVFAVSRKLTILVVNDGSEDATAQVARSAGALVASLPYNLGVGGAMRCGFRYASAHGFDNVVQVDADGQHAPADIPRLIANLAHADLVLGARFAGVGDYQARGLRRLAMIVLAKVLSRTTRTTLTDTTSGFRASGPRAVALFAQHYPAEYLGDTVESLVIAARANLVIRQVPVAMRERSGGTPSQSPLRATAYLARVGIGIVFALIRPKISNHAEESSR</sequence>
<evidence type="ECO:0000259" key="1">
    <source>
        <dbReference type="Pfam" id="PF00535"/>
    </source>
</evidence>
<name>A0A094Q9S2_9ZZZZ</name>
<proteinExistence type="predicted"/>
<feature type="domain" description="Glycosyltransferase 2-like" evidence="1">
    <location>
        <begin position="10"/>
        <end position="157"/>
    </location>
</feature>
<accession>A0A094Q9S2</accession>
<dbReference type="InterPro" id="IPR029044">
    <property type="entry name" value="Nucleotide-diphossugar_trans"/>
</dbReference>
<reference evidence="2" key="1">
    <citation type="submission" date="2014-06" db="EMBL/GenBank/DDBJ databases">
        <title>Key roles for freshwater Actinobacteria revealed by deep metagenomic sequencing.</title>
        <authorList>
            <person name="Ghai R."/>
            <person name="Mizuno C.M."/>
            <person name="Picazo A."/>
            <person name="Camacho A."/>
            <person name="Rodriguez-Valera F."/>
        </authorList>
    </citation>
    <scope>NUCLEOTIDE SEQUENCE</scope>
</reference>
<organism evidence="2">
    <name type="scientific">freshwater metagenome</name>
    <dbReference type="NCBI Taxonomy" id="449393"/>
    <lineage>
        <taxon>unclassified sequences</taxon>
        <taxon>metagenomes</taxon>
        <taxon>ecological metagenomes</taxon>
    </lineage>
</organism>
<dbReference type="InterPro" id="IPR050256">
    <property type="entry name" value="Glycosyltransferase_2"/>
</dbReference>